<dbReference type="STRING" id="686832.A0A0C2XBV5"/>
<dbReference type="Proteomes" id="UP000053424">
    <property type="component" value="Unassembled WGS sequence"/>
</dbReference>
<dbReference type="AlphaFoldDB" id="A0A0C2XBV5"/>
<proteinExistence type="predicted"/>
<reference evidence="3" key="2">
    <citation type="submission" date="2015-01" db="EMBL/GenBank/DDBJ databases">
        <title>Evolutionary Origins and Diversification of the Mycorrhizal Mutualists.</title>
        <authorList>
            <consortium name="DOE Joint Genome Institute"/>
            <consortium name="Mycorrhizal Genomics Consortium"/>
            <person name="Kohler A."/>
            <person name="Kuo A."/>
            <person name="Nagy L.G."/>
            <person name="Floudas D."/>
            <person name="Copeland A."/>
            <person name="Barry K.W."/>
            <person name="Cichocki N."/>
            <person name="Veneault-Fourrey C."/>
            <person name="LaButti K."/>
            <person name="Lindquist E.A."/>
            <person name="Lipzen A."/>
            <person name="Lundell T."/>
            <person name="Morin E."/>
            <person name="Murat C."/>
            <person name="Riley R."/>
            <person name="Ohm R."/>
            <person name="Sun H."/>
            <person name="Tunlid A."/>
            <person name="Henrissat B."/>
            <person name="Grigoriev I.V."/>
            <person name="Hibbett D.S."/>
            <person name="Martin F."/>
        </authorList>
    </citation>
    <scope>NUCLEOTIDE SEQUENCE [LARGE SCALE GENOMIC DNA]</scope>
    <source>
        <strain evidence="3">h7</strain>
    </source>
</reference>
<sequence>MSSEQVAPFHGDKDDENPEDFLRSFFRCMGMSTDDIKKQQFPNFLQADSVADEWYEDLSAADRASWATIESAFRKRWPRKQQVKKTKEEYEEEIAGLLLNIEDLGKKEKVAGRDVYSHIAWADKMATIVRGAKLEDTTTYIGQVRKKLPKLLREKIGAGHEDWTSFLKAVRDVDTDHIREGVAIW</sequence>
<dbReference type="OrthoDB" id="2678560at2759"/>
<reference evidence="2 3" key="1">
    <citation type="submission" date="2014-04" db="EMBL/GenBank/DDBJ databases">
        <authorList>
            <consortium name="DOE Joint Genome Institute"/>
            <person name="Kuo A."/>
            <person name="Gay G."/>
            <person name="Dore J."/>
            <person name="Kohler A."/>
            <person name="Nagy L.G."/>
            <person name="Floudas D."/>
            <person name="Copeland A."/>
            <person name="Barry K.W."/>
            <person name="Cichocki N."/>
            <person name="Veneault-Fourrey C."/>
            <person name="LaButti K."/>
            <person name="Lindquist E.A."/>
            <person name="Lipzen A."/>
            <person name="Lundell T."/>
            <person name="Morin E."/>
            <person name="Murat C."/>
            <person name="Sun H."/>
            <person name="Tunlid A."/>
            <person name="Henrissat B."/>
            <person name="Grigoriev I.V."/>
            <person name="Hibbett D.S."/>
            <person name="Martin F."/>
            <person name="Nordberg H.P."/>
            <person name="Cantor M.N."/>
            <person name="Hua S.X."/>
        </authorList>
    </citation>
    <scope>NUCLEOTIDE SEQUENCE [LARGE SCALE GENOMIC DNA]</scope>
    <source>
        <strain evidence="3">h7</strain>
    </source>
</reference>
<organism evidence="2 3">
    <name type="scientific">Hebeloma cylindrosporum</name>
    <dbReference type="NCBI Taxonomy" id="76867"/>
    <lineage>
        <taxon>Eukaryota</taxon>
        <taxon>Fungi</taxon>
        <taxon>Dikarya</taxon>
        <taxon>Basidiomycota</taxon>
        <taxon>Agaricomycotina</taxon>
        <taxon>Agaricomycetes</taxon>
        <taxon>Agaricomycetidae</taxon>
        <taxon>Agaricales</taxon>
        <taxon>Agaricineae</taxon>
        <taxon>Hymenogastraceae</taxon>
        <taxon>Hebeloma</taxon>
    </lineage>
</organism>
<evidence type="ECO:0000313" key="3">
    <source>
        <dbReference type="Proteomes" id="UP000053424"/>
    </source>
</evidence>
<name>A0A0C2XBV5_HEBCY</name>
<evidence type="ECO:0008006" key="4">
    <source>
        <dbReference type="Google" id="ProtNLM"/>
    </source>
</evidence>
<keyword evidence="3" id="KW-1185">Reference proteome</keyword>
<dbReference type="HOGENOM" id="CLU_037286_1_0_1"/>
<protein>
    <recommendedName>
        <fullName evidence="4">Retrotransposon gag domain-containing protein</fullName>
    </recommendedName>
</protein>
<dbReference type="EMBL" id="KN831821">
    <property type="protein sequence ID" value="KIM35433.1"/>
    <property type="molecule type" value="Genomic_DNA"/>
</dbReference>
<keyword evidence="1" id="KW-0175">Coiled coil</keyword>
<gene>
    <name evidence="2" type="ORF">M413DRAFT_79459</name>
</gene>
<evidence type="ECO:0000313" key="2">
    <source>
        <dbReference type="EMBL" id="KIM35433.1"/>
    </source>
</evidence>
<evidence type="ECO:0000256" key="1">
    <source>
        <dbReference type="SAM" id="Coils"/>
    </source>
</evidence>
<feature type="coiled-coil region" evidence="1">
    <location>
        <begin position="80"/>
        <end position="107"/>
    </location>
</feature>
<accession>A0A0C2XBV5</accession>